<dbReference type="AlphaFoldDB" id="A0A1Y1ZQ04"/>
<proteinExistence type="predicted"/>
<dbReference type="EMBL" id="MCFA01000052">
    <property type="protein sequence ID" value="ORY12330.1"/>
    <property type="molecule type" value="Genomic_DNA"/>
</dbReference>
<keyword evidence="2" id="KW-1185">Reference proteome</keyword>
<reference evidence="1 2" key="1">
    <citation type="submission" date="2016-07" db="EMBL/GenBank/DDBJ databases">
        <title>Pervasive Adenine N6-methylation of Active Genes in Fungi.</title>
        <authorList>
            <consortium name="DOE Joint Genome Institute"/>
            <person name="Mondo S.J."/>
            <person name="Dannebaum R.O."/>
            <person name="Kuo R.C."/>
            <person name="Labutti K."/>
            <person name="Haridas S."/>
            <person name="Kuo A."/>
            <person name="Salamov A."/>
            <person name="Ahrendt S.R."/>
            <person name="Lipzen A."/>
            <person name="Sullivan W."/>
            <person name="Andreopoulos W.B."/>
            <person name="Clum A."/>
            <person name="Lindquist E."/>
            <person name="Daum C."/>
            <person name="Ramamoorthy G.K."/>
            <person name="Gryganskyi A."/>
            <person name="Culley D."/>
            <person name="Magnuson J.K."/>
            <person name="James T.Y."/>
            <person name="O'Malley M.A."/>
            <person name="Stajich J.E."/>
            <person name="Spatafora J.W."/>
            <person name="Visel A."/>
            <person name="Grigoriev I.V."/>
        </authorList>
    </citation>
    <scope>NUCLEOTIDE SEQUENCE [LARGE SCALE GENOMIC DNA]</scope>
    <source>
        <strain evidence="1 2">CBS 115471</strain>
    </source>
</reference>
<gene>
    <name evidence="1" type="ORF">BCR34DRAFT_303611</name>
</gene>
<comment type="caution">
    <text evidence="1">The sequence shown here is derived from an EMBL/GenBank/DDBJ whole genome shotgun (WGS) entry which is preliminary data.</text>
</comment>
<organism evidence="1 2">
    <name type="scientific">Clohesyomyces aquaticus</name>
    <dbReference type="NCBI Taxonomy" id="1231657"/>
    <lineage>
        <taxon>Eukaryota</taxon>
        <taxon>Fungi</taxon>
        <taxon>Dikarya</taxon>
        <taxon>Ascomycota</taxon>
        <taxon>Pezizomycotina</taxon>
        <taxon>Dothideomycetes</taxon>
        <taxon>Pleosporomycetidae</taxon>
        <taxon>Pleosporales</taxon>
        <taxon>Lindgomycetaceae</taxon>
        <taxon>Clohesyomyces</taxon>
    </lineage>
</organism>
<accession>A0A1Y1ZQ04</accession>
<sequence length="217" mass="24195">MTTRANRETLLRLLGTNISASPSSSSSSSASRSSATFAIARPLFSQPIELYDDCSKHRMGVCVRYRHSTPEPLNRLVELYCRDFFRPVSQLIPEACWNGILDLTRLLVCKVLWKADLVFGRGKERCFPCHQLRSDGLLGLVHLDRLDILSCGRSLSIGLRRENLGLGNKAAIEHPLHPFHVCSSVRCDGHRGNGIRKTLLKVSSPSQRSIMATSLRP</sequence>
<dbReference type="Proteomes" id="UP000193144">
    <property type="component" value="Unassembled WGS sequence"/>
</dbReference>
<name>A0A1Y1ZQ04_9PLEO</name>
<evidence type="ECO:0000313" key="2">
    <source>
        <dbReference type="Proteomes" id="UP000193144"/>
    </source>
</evidence>
<evidence type="ECO:0000313" key="1">
    <source>
        <dbReference type="EMBL" id="ORY12330.1"/>
    </source>
</evidence>
<protein>
    <submittedName>
        <fullName evidence="1">Uncharacterized protein</fullName>
    </submittedName>
</protein>